<dbReference type="InterPro" id="IPR006328">
    <property type="entry name" value="2-HAD"/>
</dbReference>
<keyword evidence="2" id="KW-0378">Hydrolase</keyword>
<dbReference type="SFLD" id="SFLDG01129">
    <property type="entry name" value="C1.5:_HAD__Beta-PGM__Phosphata"/>
    <property type="match status" value="1"/>
</dbReference>
<name>A0AAE0N4U9_9PEZI</name>
<dbReference type="Gene3D" id="3.40.50.1000">
    <property type="entry name" value="HAD superfamily/HAD-like"/>
    <property type="match status" value="1"/>
</dbReference>
<evidence type="ECO:0000313" key="4">
    <source>
        <dbReference type="Proteomes" id="UP001285441"/>
    </source>
</evidence>
<dbReference type="Pfam" id="PF00702">
    <property type="entry name" value="Hydrolase"/>
    <property type="match status" value="1"/>
</dbReference>
<dbReference type="InterPro" id="IPR036412">
    <property type="entry name" value="HAD-like_sf"/>
</dbReference>
<dbReference type="PANTHER" id="PTHR43316:SF3">
    <property type="entry name" value="HALOACID DEHALOGENASE, TYPE II (AFU_ORTHOLOGUE AFUA_2G07750)-RELATED"/>
    <property type="match status" value="1"/>
</dbReference>
<proteinExistence type="inferred from homology"/>
<dbReference type="InterPro" id="IPR023214">
    <property type="entry name" value="HAD_sf"/>
</dbReference>
<reference evidence="3" key="2">
    <citation type="submission" date="2023-06" db="EMBL/GenBank/DDBJ databases">
        <authorList>
            <consortium name="Lawrence Berkeley National Laboratory"/>
            <person name="Haridas S."/>
            <person name="Hensen N."/>
            <person name="Bonometti L."/>
            <person name="Westerberg I."/>
            <person name="Brannstrom I.O."/>
            <person name="Guillou S."/>
            <person name="Cros-Aarteil S."/>
            <person name="Calhoun S."/>
            <person name="Kuo A."/>
            <person name="Mondo S."/>
            <person name="Pangilinan J."/>
            <person name="Riley R."/>
            <person name="LaButti K."/>
            <person name="Andreopoulos B."/>
            <person name="Lipzen A."/>
            <person name="Chen C."/>
            <person name="Yanf M."/>
            <person name="Daum C."/>
            <person name="Ng V."/>
            <person name="Clum A."/>
            <person name="Steindorff A."/>
            <person name="Ohm R."/>
            <person name="Martin F."/>
            <person name="Silar P."/>
            <person name="Natvig D."/>
            <person name="Lalanne C."/>
            <person name="Gautier V."/>
            <person name="Ament-velasquez S.L."/>
            <person name="Kruys A."/>
            <person name="Hutchinson M.I."/>
            <person name="Powell A.J."/>
            <person name="Barry K."/>
            <person name="Miller A.N."/>
            <person name="Grigoriev I.V."/>
            <person name="Debuchy R."/>
            <person name="Gladieux P."/>
            <person name="Thoren M.H."/>
            <person name="Johannesson H."/>
        </authorList>
    </citation>
    <scope>NUCLEOTIDE SEQUENCE</scope>
    <source>
        <strain evidence="3">CBS 232.78</strain>
    </source>
</reference>
<dbReference type="GO" id="GO:0019120">
    <property type="term" value="F:hydrolase activity, acting on acid halide bonds, in C-halide compounds"/>
    <property type="evidence" value="ECO:0007669"/>
    <property type="project" value="InterPro"/>
</dbReference>
<gene>
    <name evidence="3" type="ORF">B0H63DRAFT_312351</name>
</gene>
<sequence>MSSPSLANQIKALTFDVFGTCVDWRTSVVSALEEAAARKTASPSFSSSVPQDVQVLVKSFTHDSWASFAQEWRSSYGRFTWGFVPGSSAWKDIDTHHRDSLVELLDSHQLSGLYTPEEMERLSKVWHFLAPWPDSSAGIHELGKRFAVSTLSNGNQSLLADLNEHGDLGFQLLISAEDFKAYKPNPATYLGACRLLGLEPNQVAMVAAHLGDLDAAHELGLRTIYVERSNEESWKQDEPRYAEAKKWVDVWVSENEGGFLTVAERLGV</sequence>
<reference evidence="3" key="1">
    <citation type="journal article" date="2023" name="Mol. Phylogenet. Evol.">
        <title>Genome-scale phylogeny and comparative genomics of the fungal order Sordariales.</title>
        <authorList>
            <person name="Hensen N."/>
            <person name="Bonometti L."/>
            <person name="Westerberg I."/>
            <person name="Brannstrom I.O."/>
            <person name="Guillou S."/>
            <person name="Cros-Aarteil S."/>
            <person name="Calhoun S."/>
            <person name="Haridas S."/>
            <person name="Kuo A."/>
            <person name="Mondo S."/>
            <person name="Pangilinan J."/>
            <person name="Riley R."/>
            <person name="LaButti K."/>
            <person name="Andreopoulos B."/>
            <person name="Lipzen A."/>
            <person name="Chen C."/>
            <person name="Yan M."/>
            <person name="Daum C."/>
            <person name="Ng V."/>
            <person name="Clum A."/>
            <person name="Steindorff A."/>
            <person name="Ohm R.A."/>
            <person name="Martin F."/>
            <person name="Silar P."/>
            <person name="Natvig D.O."/>
            <person name="Lalanne C."/>
            <person name="Gautier V."/>
            <person name="Ament-Velasquez S.L."/>
            <person name="Kruys A."/>
            <person name="Hutchinson M.I."/>
            <person name="Powell A.J."/>
            <person name="Barry K."/>
            <person name="Miller A.N."/>
            <person name="Grigoriev I.V."/>
            <person name="Debuchy R."/>
            <person name="Gladieux P."/>
            <person name="Hiltunen Thoren M."/>
            <person name="Johannesson H."/>
        </authorList>
    </citation>
    <scope>NUCLEOTIDE SEQUENCE</scope>
    <source>
        <strain evidence="3">CBS 232.78</strain>
    </source>
</reference>
<dbReference type="InterPro" id="IPR023198">
    <property type="entry name" value="PGP-like_dom2"/>
</dbReference>
<dbReference type="NCBIfam" id="TIGR01428">
    <property type="entry name" value="HAD_type_II"/>
    <property type="match status" value="1"/>
</dbReference>
<dbReference type="PANTHER" id="PTHR43316">
    <property type="entry name" value="HYDROLASE, HALOACID DELAHOGENASE-RELATED"/>
    <property type="match status" value="1"/>
</dbReference>
<dbReference type="InterPro" id="IPR006439">
    <property type="entry name" value="HAD-SF_hydro_IA"/>
</dbReference>
<keyword evidence="4" id="KW-1185">Reference proteome</keyword>
<evidence type="ECO:0000256" key="2">
    <source>
        <dbReference type="ARBA" id="ARBA00022801"/>
    </source>
</evidence>
<evidence type="ECO:0000256" key="1">
    <source>
        <dbReference type="ARBA" id="ARBA00008106"/>
    </source>
</evidence>
<dbReference type="AlphaFoldDB" id="A0AAE0N4U9"/>
<dbReference type="PRINTS" id="PR00413">
    <property type="entry name" value="HADHALOGNASE"/>
</dbReference>
<organism evidence="3 4">
    <name type="scientific">Podospora didyma</name>
    <dbReference type="NCBI Taxonomy" id="330526"/>
    <lineage>
        <taxon>Eukaryota</taxon>
        <taxon>Fungi</taxon>
        <taxon>Dikarya</taxon>
        <taxon>Ascomycota</taxon>
        <taxon>Pezizomycotina</taxon>
        <taxon>Sordariomycetes</taxon>
        <taxon>Sordariomycetidae</taxon>
        <taxon>Sordariales</taxon>
        <taxon>Podosporaceae</taxon>
        <taxon>Podospora</taxon>
    </lineage>
</organism>
<dbReference type="EMBL" id="JAULSW010000009">
    <property type="protein sequence ID" value="KAK3370258.1"/>
    <property type="molecule type" value="Genomic_DNA"/>
</dbReference>
<comment type="similarity">
    <text evidence="1">Belongs to the HAD-like hydrolase superfamily. S-2-haloalkanoic acid dehalogenase family.</text>
</comment>
<evidence type="ECO:0000313" key="3">
    <source>
        <dbReference type="EMBL" id="KAK3370258.1"/>
    </source>
</evidence>
<dbReference type="InterPro" id="IPR051540">
    <property type="entry name" value="S-2-haloacid_dehalogenase"/>
</dbReference>
<accession>A0AAE0N4U9</accession>
<comment type="caution">
    <text evidence="3">The sequence shown here is derived from an EMBL/GenBank/DDBJ whole genome shotgun (WGS) entry which is preliminary data.</text>
</comment>
<dbReference type="GO" id="GO:0016791">
    <property type="term" value="F:phosphatase activity"/>
    <property type="evidence" value="ECO:0007669"/>
    <property type="project" value="UniProtKB-ARBA"/>
</dbReference>
<dbReference type="SUPFAM" id="SSF56784">
    <property type="entry name" value="HAD-like"/>
    <property type="match status" value="1"/>
</dbReference>
<dbReference type="Gene3D" id="1.10.150.240">
    <property type="entry name" value="Putative phosphatase, domain 2"/>
    <property type="match status" value="1"/>
</dbReference>
<protein>
    <submittedName>
        <fullName evidence="3">HAD-like domain-containing protein</fullName>
    </submittedName>
</protein>
<dbReference type="NCBIfam" id="TIGR01493">
    <property type="entry name" value="HAD-SF-IA-v2"/>
    <property type="match status" value="1"/>
</dbReference>
<dbReference type="SFLD" id="SFLDS00003">
    <property type="entry name" value="Haloacid_Dehalogenase"/>
    <property type="match status" value="1"/>
</dbReference>
<dbReference type="Proteomes" id="UP001285441">
    <property type="component" value="Unassembled WGS sequence"/>
</dbReference>